<dbReference type="KEGG" id="foc:127748822"/>
<dbReference type="RefSeq" id="XP_052119794.1">
    <property type="nucleotide sequence ID" value="XM_052263834.1"/>
</dbReference>
<evidence type="ECO:0000313" key="2">
    <source>
        <dbReference type="Proteomes" id="UP000504606"/>
    </source>
</evidence>
<evidence type="ECO:0000256" key="1">
    <source>
        <dbReference type="SAM" id="MobiDB-lite"/>
    </source>
</evidence>
<dbReference type="Proteomes" id="UP000504606">
    <property type="component" value="Unplaced"/>
</dbReference>
<protein>
    <submittedName>
        <fullName evidence="3">Uncharacterized protein LOC127748822</fullName>
    </submittedName>
</protein>
<accession>A0A9C6WV13</accession>
<organism evidence="2 3">
    <name type="scientific">Frankliniella occidentalis</name>
    <name type="common">Western flower thrips</name>
    <name type="synonym">Euthrips occidentalis</name>
    <dbReference type="NCBI Taxonomy" id="133901"/>
    <lineage>
        <taxon>Eukaryota</taxon>
        <taxon>Metazoa</taxon>
        <taxon>Ecdysozoa</taxon>
        <taxon>Arthropoda</taxon>
        <taxon>Hexapoda</taxon>
        <taxon>Insecta</taxon>
        <taxon>Pterygota</taxon>
        <taxon>Neoptera</taxon>
        <taxon>Paraneoptera</taxon>
        <taxon>Thysanoptera</taxon>
        <taxon>Terebrantia</taxon>
        <taxon>Thripoidea</taxon>
        <taxon>Thripidae</taxon>
        <taxon>Frankliniella</taxon>
    </lineage>
</organism>
<feature type="compositionally biased region" description="Basic and acidic residues" evidence="1">
    <location>
        <begin position="104"/>
        <end position="122"/>
    </location>
</feature>
<sequence length="223" mass="24345">MKMYVTDRLGRRFPPRSPFLCGVAWRRRREGVSPDGGERAGVLVDGWLAVVVDSCVSAAAGRRLNSCDLLPSLLRGHIRLHRVKRAHWRRPRTENSNRAFFSSRRAERIAGRRGRRGTDKKSKGGPARRRTPPGAAAGVAAAAGFAGAAGGASGRRRLPVTSMIIHRGDQGDPRPWGLGRPRTTFIIAGTGSAFSSVPEGLPRLLLAPRPPWHRPPRPPAAWR</sequence>
<reference evidence="3" key="1">
    <citation type="submission" date="2025-08" db="UniProtKB">
        <authorList>
            <consortium name="RefSeq"/>
        </authorList>
    </citation>
    <scope>IDENTIFICATION</scope>
    <source>
        <tissue evidence="3">Whole organism</tissue>
    </source>
</reference>
<name>A0A9C6WV13_FRAOC</name>
<dbReference type="AlphaFoldDB" id="A0A9C6WV13"/>
<gene>
    <name evidence="3" type="primary">LOC127748822</name>
</gene>
<evidence type="ECO:0000313" key="3">
    <source>
        <dbReference type="RefSeq" id="XP_052119794.1"/>
    </source>
</evidence>
<dbReference type="GeneID" id="127748822"/>
<keyword evidence="2" id="KW-1185">Reference proteome</keyword>
<proteinExistence type="predicted"/>
<feature type="region of interest" description="Disordered" evidence="1">
    <location>
        <begin position="89"/>
        <end position="137"/>
    </location>
</feature>